<accession>A0A1I3AYZ3</accession>
<dbReference type="EMBL" id="FOPZ01000008">
    <property type="protein sequence ID" value="SFH54929.1"/>
    <property type="molecule type" value="Genomic_DNA"/>
</dbReference>
<name>A0A1I3AYZ3_9EURY</name>
<dbReference type="SMART" id="SM00529">
    <property type="entry name" value="HTH_DTXR"/>
    <property type="match status" value="1"/>
</dbReference>
<protein>
    <submittedName>
        <fullName evidence="3">Iron (Metal) dependent repressor, DtxR family</fullName>
    </submittedName>
</protein>
<dbReference type="Proteomes" id="UP000323537">
    <property type="component" value="Unassembled WGS sequence"/>
</dbReference>
<evidence type="ECO:0000313" key="4">
    <source>
        <dbReference type="Proteomes" id="UP000323537"/>
    </source>
</evidence>
<dbReference type="InterPro" id="IPR036388">
    <property type="entry name" value="WH-like_DNA-bd_sf"/>
</dbReference>
<dbReference type="GO" id="GO:0003700">
    <property type="term" value="F:DNA-binding transcription factor activity"/>
    <property type="evidence" value="ECO:0007669"/>
    <property type="project" value="InterPro"/>
</dbReference>
<keyword evidence="4" id="KW-1185">Reference proteome</keyword>
<dbReference type="InterPro" id="IPR022689">
    <property type="entry name" value="Iron_dep_repressor"/>
</dbReference>
<proteinExistence type="predicted"/>
<dbReference type="GO" id="GO:0003677">
    <property type="term" value="F:DNA binding"/>
    <property type="evidence" value="ECO:0007669"/>
    <property type="project" value="InterPro"/>
</dbReference>
<dbReference type="Gene3D" id="1.10.10.10">
    <property type="entry name" value="Winged helix-like DNA-binding domain superfamily/Winged helix DNA-binding domain"/>
    <property type="match status" value="1"/>
</dbReference>
<dbReference type="InterPro" id="IPR050536">
    <property type="entry name" value="DtxR_MntR_Metal-Reg"/>
</dbReference>
<gene>
    <name evidence="3" type="ORF">SAMN04488066_10834</name>
</gene>
<sequence length="151" mass="16427">MRSDPALARGRAPVTRAAQYLLALYIAEHRSAPPVASGRVAEVVDRSPAAATEMLQRLEADGLVELEPYHGATLTAAGRERAAALHETYVALSWFFRDVLDLDAHEREAMEMAGLLSSDVADRLVDHLVDRETRSDGNASPDVPTPLPSRE</sequence>
<dbReference type="PANTHER" id="PTHR33238:SF7">
    <property type="entry name" value="IRON-DEPENDENT TRANSCRIPTIONAL REGULATOR"/>
    <property type="match status" value="1"/>
</dbReference>
<dbReference type="PROSITE" id="PS50944">
    <property type="entry name" value="HTH_DTXR"/>
    <property type="match status" value="1"/>
</dbReference>
<dbReference type="InterPro" id="IPR036390">
    <property type="entry name" value="WH_DNA-bd_sf"/>
</dbReference>
<dbReference type="GO" id="GO:0046914">
    <property type="term" value="F:transition metal ion binding"/>
    <property type="evidence" value="ECO:0007669"/>
    <property type="project" value="InterPro"/>
</dbReference>
<dbReference type="InterPro" id="IPR022687">
    <property type="entry name" value="HTH_DTXR"/>
</dbReference>
<dbReference type="RefSeq" id="WP_394349707.1">
    <property type="nucleotide sequence ID" value="NZ_BAAADP010000001.1"/>
</dbReference>
<dbReference type="AlphaFoldDB" id="A0A1I3AYZ3"/>
<evidence type="ECO:0000259" key="2">
    <source>
        <dbReference type="PROSITE" id="PS50944"/>
    </source>
</evidence>
<reference evidence="3 4" key="1">
    <citation type="submission" date="2016-10" db="EMBL/GenBank/DDBJ databases">
        <authorList>
            <person name="Varghese N."/>
            <person name="Submissions S."/>
        </authorList>
    </citation>
    <scope>NUCLEOTIDE SEQUENCE [LARGE SCALE GENOMIC DNA]</scope>
    <source>
        <strain evidence="3 4">CGMCC 1.6377</strain>
    </source>
</reference>
<evidence type="ECO:0000313" key="3">
    <source>
        <dbReference type="EMBL" id="SFH54929.1"/>
    </source>
</evidence>
<feature type="region of interest" description="Disordered" evidence="1">
    <location>
        <begin position="127"/>
        <end position="151"/>
    </location>
</feature>
<dbReference type="PANTHER" id="PTHR33238">
    <property type="entry name" value="IRON (METAL) DEPENDENT REPRESSOR, DTXR FAMILY"/>
    <property type="match status" value="1"/>
</dbReference>
<feature type="domain" description="HTH dtxR-type" evidence="2">
    <location>
        <begin position="20"/>
        <end position="75"/>
    </location>
</feature>
<evidence type="ECO:0000256" key="1">
    <source>
        <dbReference type="SAM" id="MobiDB-lite"/>
    </source>
</evidence>
<dbReference type="Pfam" id="PF01325">
    <property type="entry name" value="Fe_dep_repress"/>
    <property type="match status" value="1"/>
</dbReference>
<dbReference type="SUPFAM" id="SSF46785">
    <property type="entry name" value="Winged helix' DNA-binding domain"/>
    <property type="match status" value="1"/>
</dbReference>
<organism evidence="3 4">
    <name type="scientific">Halorubrum aquaticum</name>
    <dbReference type="NCBI Taxonomy" id="387340"/>
    <lineage>
        <taxon>Archaea</taxon>
        <taxon>Methanobacteriati</taxon>
        <taxon>Methanobacteriota</taxon>
        <taxon>Stenosarchaea group</taxon>
        <taxon>Halobacteria</taxon>
        <taxon>Halobacteriales</taxon>
        <taxon>Haloferacaceae</taxon>
        <taxon>Halorubrum</taxon>
    </lineage>
</organism>